<dbReference type="EMBL" id="AAAJCR010000012">
    <property type="protein sequence ID" value="EAC5950468.1"/>
    <property type="molecule type" value="Genomic_DNA"/>
</dbReference>
<dbReference type="Proteomes" id="UP000378540">
    <property type="component" value="Unassembled WGS sequence"/>
</dbReference>
<reference evidence="3 5" key="1">
    <citation type="submission" date="2018-06" db="EMBL/GenBank/DDBJ databases">
        <authorList>
            <consortium name="GenomeTrakr: Next Generation Sequencing Network for Food Pathogen Tracability"/>
        </authorList>
    </citation>
    <scope>NUCLEOTIDE SEQUENCE [LARGE SCALE GENOMIC DNA]</scope>
    <source>
        <strain evidence="2 4">CFSAN060999</strain>
        <strain evidence="3 5">FDA00009539</strain>
    </source>
</reference>
<dbReference type="AlphaFoldDB" id="A0A9P1TA20"/>
<name>A0A9P1TA20_LISMN</name>
<proteinExistence type="predicted"/>
<accession>A0A9P1TA20</accession>
<feature type="region of interest" description="Disordered" evidence="1">
    <location>
        <begin position="1"/>
        <end position="20"/>
    </location>
</feature>
<evidence type="ECO:0000313" key="4">
    <source>
        <dbReference type="Proteomes" id="UP000356407"/>
    </source>
</evidence>
<gene>
    <name evidence="3" type="ORF">AP104_13835</name>
    <name evidence="2" type="ORF">B4X68_12800</name>
</gene>
<evidence type="ECO:0000313" key="3">
    <source>
        <dbReference type="EMBL" id="EAC5950468.1"/>
    </source>
</evidence>
<dbReference type="Proteomes" id="UP000356407">
    <property type="component" value="Unassembled WGS sequence"/>
</dbReference>
<sequence>PTASDSDLVLNKNKNVEDEV</sequence>
<evidence type="ECO:0000313" key="5">
    <source>
        <dbReference type="Proteomes" id="UP000378540"/>
    </source>
</evidence>
<protein>
    <submittedName>
        <fullName evidence="3">Phage holin</fullName>
    </submittedName>
</protein>
<comment type="caution">
    <text evidence="3">The sequence shown here is derived from an EMBL/GenBank/DDBJ whole genome shotgun (WGS) entry which is preliminary data.</text>
</comment>
<feature type="non-terminal residue" evidence="3">
    <location>
        <position position="1"/>
    </location>
</feature>
<evidence type="ECO:0000256" key="1">
    <source>
        <dbReference type="SAM" id="MobiDB-lite"/>
    </source>
</evidence>
<organism evidence="3 5">
    <name type="scientific">Listeria monocytogenes</name>
    <dbReference type="NCBI Taxonomy" id="1639"/>
    <lineage>
        <taxon>Bacteria</taxon>
        <taxon>Bacillati</taxon>
        <taxon>Bacillota</taxon>
        <taxon>Bacilli</taxon>
        <taxon>Bacillales</taxon>
        <taxon>Listeriaceae</taxon>
        <taxon>Listeria</taxon>
    </lineage>
</organism>
<dbReference type="EMBL" id="AAAICE010000010">
    <property type="protein sequence ID" value="EAC3882887.1"/>
    <property type="molecule type" value="Genomic_DNA"/>
</dbReference>
<evidence type="ECO:0000313" key="2">
    <source>
        <dbReference type="EMBL" id="EAC3882887.1"/>
    </source>
</evidence>